<dbReference type="Pfam" id="PF00691">
    <property type="entry name" value="OmpA"/>
    <property type="match status" value="1"/>
</dbReference>
<evidence type="ECO:0000313" key="4">
    <source>
        <dbReference type="EMBL" id="MEU2125137.1"/>
    </source>
</evidence>
<feature type="signal peptide" evidence="2">
    <location>
        <begin position="1"/>
        <end position="24"/>
    </location>
</feature>
<accession>A0ABV2XGW8</accession>
<dbReference type="Proteomes" id="UP001550535">
    <property type="component" value="Unassembled WGS sequence"/>
</dbReference>
<feature type="region of interest" description="Disordered" evidence="1">
    <location>
        <begin position="25"/>
        <end position="49"/>
    </location>
</feature>
<feature type="domain" description="OmpA-like" evidence="3">
    <location>
        <begin position="79"/>
        <end position="155"/>
    </location>
</feature>
<name>A0ABV2XGW8_9NOCA</name>
<dbReference type="EMBL" id="JBEYBR010000077">
    <property type="protein sequence ID" value="MEU2125137.1"/>
    <property type="molecule type" value="Genomic_DNA"/>
</dbReference>
<organism evidence="4 5">
    <name type="scientific">Nocardia niwae</name>
    <dbReference type="NCBI Taxonomy" id="626084"/>
    <lineage>
        <taxon>Bacteria</taxon>
        <taxon>Bacillati</taxon>
        <taxon>Actinomycetota</taxon>
        <taxon>Actinomycetes</taxon>
        <taxon>Mycobacteriales</taxon>
        <taxon>Nocardiaceae</taxon>
        <taxon>Nocardia</taxon>
    </lineage>
</organism>
<reference evidence="4 5" key="1">
    <citation type="submission" date="2024-06" db="EMBL/GenBank/DDBJ databases">
        <title>The Natural Products Discovery Center: Release of the First 8490 Sequenced Strains for Exploring Actinobacteria Biosynthetic Diversity.</title>
        <authorList>
            <person name="Kalkreuter E."/>
            <person name="Kautsar S.A."/>
            <person name="Yang D."/>
            <person name="Bader C.D."/>
            <person name="Teijaro C.N."/>
            <person name="Fluegel L."/>
            <person name="Davis C.M."/>
            <person name="Simpson J.R."/>
            <person name="Lauterbach L."/>
            <person name="Steele A.D."/>
            <person name="Gui C."/>
            <person name="Meng S."/>
            <person name="Li G."/>
            <person name="Viehrig K."/>
            <person name="Ye F."/>
            <person name="Su P."/>
            <person name="Kiefer A.F."/>
            <person name="Nichols A."/>
            <person name="Cepeda A.J."/>
            <person name="Yan W."/>
            <person name="Fan B."/>
            <person name="Jiang Y."/>
            <person name="Adhikari A."/>
            <person name="Zheng C.-J."/>
            <person name="Schuster L."/>
            <person name="Cowan T.M."/>
            <person name="Smanski M.J."/>
            <person name="Chevrette M.G."/>
            <person name="De Carvalho L.P.S."/>
            <person name="Shen B."/>
        </authorList>
    </citation>
    <scope>NUCLEOTIDE SEQUENCE [LARGE SCALE GENOMIC DNA]</scope>
    <source>
        <strain evidence="4 5">NPDC019434</strain>
    </source>
</reference>
<feature type="region of interest" description="Disordered" evidence="1">
    <location>
        <begin position="148"/>
        <end position="173"/>
    </location>
</feature>
<gene>
    <name evidence="4" type="ORF">ABZ507_25330</name>
</gene>
<evidence type="ECO:0000256" key="2">
    <source>
        <dbReference type="SAM" id="SignalP"/>
    </source>
</evidence>
<proteinExistence type="predicted"/>
<evidence type="ECO:0000256" key="1">
    <source>
        <dbReference type="SAM" id="MobiDB-lite"/>
    </source>
</evidence>
<dbReference type="InterPro" id="IPR006665">
    <property type="entry name" value="OmpA-like"/>
</dbReference>
<dbReference type="Gene3D" id="3.30.1330.60">
    <property type="entry name" value="OmpA-like domain"/>
    <property type="match status" value="1"/>
</dbReference>
<comment type="caution">
    <text evidence="4">The sequence shown here is derived from an EMBL/GenBank/DDBJ whole genome shotgun (WGS) entry which is preliminary data.</text>
</comment>
<dbReference type="InterPro" id="IPR036737">
    <property type="entry name" value="OmpA-like_sf"/>
</dbReference>
<keyword evidence="5" id="KW-1185">Reference proteome</keyword>
<evidence type="ECO:0000259" key="3">
    <source>
        <dbReference type="Pfam" id="PF00691"/>
    </source>
</evidence>
<keyword evidence="2" id="KW-0732">Signal</keyword>
<sequence>MISRKSVSGIAAVAVALLMTAACGSDDSSDSAASTSEHTHPMRSSLAATASSAVRSGLNTAQQVIQDAINAALAAAPITFDSGSSDLSGTDVATIKAVAVPLKGNDAEVEITTYAEAANSATAESLAKSRGDNIAAELEAAGVDKSRITVKPEGNPSGEDVKVDEAKIEVVGD</sequence>
<dbReference type="SUPFAM" id="SSF103088">
    <property type="entry name" value="OmpA-like"/>
    <property type="match status" value="1"/>
</dbReference>
<feature type="compositionally biased region" description="Basic and acidic residues" evidence="1">
    <location>
        <begin position="159"/>
        <end position="173"/>
    </location>
</feature>
<dbReference type="PROSITE" id="PS51257">
    <property type="entry name" value="PROKAR_LIPOPROTEIN"/>
    <property type="match status" value="1"/>
</dbReference>
<protein>
    <submittedName>
        <fullName evidence="4">OmpA family protein</fullName>
    </submittedName>
</protein>
<feature type="chain" id="PRO_5047026169" evidence="2">
    <location>
        <begin position="25"/>
        <end position="173"/>
    </location>
</feature>
<dbReference type="RefSeq" id="WP_063020795.1">
    <property type="nucleotide sequence ID" value="NZ_JBEYBM010000009.1"/>
</dbReference>
<evidence type="ECO:0000313" key="5">
    <source>
        <dbReference type="Proteomes" id="UP001550535"/>
    </source>
</evidence>
<feature type="compositionally biased region" description="Low complexity" evidence="1">
    <location>
        <begin position="25"/>
        <end position="36"/>
    </location>
</feature>